<reference evidence="2" key="1">
    <citation type="submission" date="2016-11" db="EMBL/GenBank/DDBJ databases">
        <title>The genome sequence of Colletotrichum cuscutae.</title>
        <authorList>
            <person name="Baroncelli R."/>
        </authorList>
    </citation>
    <scope>NUCLEOTIDE SEQUENCE</scope>
    <source>
        <strain evidence="2">IMI 304802</strain>
    </source>
</reference>
<keyword evidence="3" id="KW-1185">Reference proteome</keyword>
<protein>
    <submittedName>
        <fullName evidence="2">Uncharacterized protein</fullName>
    </submittedName>
</protein>
<organism evidence="2 3">
    <name type="scientific">Colletotrichum cuscutae</name>
    <dbReference type="NCBI Taxonomy" id="1209917"/>
    <lineage>
        <taxon>Eukaryota</taxon>
        <taxon>Fungi</taxon>
        <taxon>Dikarya</taxon>
        <taxon>Ascomycota</taxon>
        <taxon>Pezizomycotina</taxon>
        <taxon>Sordariomycetes</taxon>
        <taxon>Hypocreomycetidae</taxon>
        <taxon>Glomerellales</taxon>
        <taxon>Glomerellaceae</taxon>
        <taxon>Colletotrichum</taxon>
        <taxon>Colletotrichum acutatum species complex</taxon>
    </lineage>
</organism>
<dbReference type="AlphaFoldDB" id="A0AAI9UYR8"/>
<name>A0AAI9UYR8_9PEZI</name>
<dbReference type="Proteomes" id="UP001239213">
    <property type="component" value="Unassembled WGS sequence"/>
</dbReference>
<evidence type="ECO:0000313" key="3">
    <source>
        <dbReference type="Proteomes" id="UP001239213"/>
    </source>
</evidence>
<comment type="caution">
    <text evidence="2">The sequence shown here is derived from an EMBL/GenBank/DDBJ whole genome shotgun (WGS) entry which is preliminary data.</text>
</comment>
<gene>
    <name evidence="2" type="ORF">CCUS01_08092</name>
</gene>
<keyword evidence="1" id="KW-0732">Signal</keyword>
<feature type="chain" id="PRO_5042481695" evidence="1">
    <location>
        <begin position="18"/>
        <end position="121"/>
    </location>
</feature>
<feature type="signal peptide" evidence="1">
    <location>
        <begin position="1"/>
        <end position="17"/>
    </location>
</feature>
<evidence type="ECO:0000313" key="2">
    <source>
        <dbReference type="EMBL" id="KAK1464517.1"/>
    </source>
</evidence>
<sequence>MRLFVIVSTVVLNTVEALNELFEKRSAYHSHRQSSRTSETWCPFENSLSNANSESWVLYRLYWVITIAIQATSYSLIVTDSTTNLALIGLSMGERTGSRILRWNSLINYRQVHRNKPRCRK</sequence>
<accession>A0AAI9UYR8</accession>
<proteinExistence type="predicted"/>
<dbReference type="EMBL" id="MPDP01000265">
    <property type="protein sequence ID" value="KAK1464517.1"/>
    <property type="molecule type" value="Genomic_DNA"/>
</dbReference>
<evidence type="ECO:0000256" key="1">
    <source>
        <dbReference type="SAM" id="SignalP"/>
    </source>
</evidence>